<sequence>MASADIKGFFRQKKKGGSSEEVISSAFSSKKNIGKGASPPQRPQAPPIQPRFQPSSPMAREEKLEAVRYGHEVRSLWASLGLNVGRGRTPWSSIHRQRSRCPPPLLRPQPRVGLPVGGSSLTQLWFLSTRVIKHRARPNSFQFPPFCLSFVFFCAERRRTLDSLINSSAAQASTLADTPWEASAYPTRRRTARLFSLQRWDVTSSWPAPAQAAARHSVRLGEVGSQPASAASQPIPSPPQSRLKLSVPPSPLRYQNTQGSRGQLASVLEKGFEATVCVDLKSSSAENARYGVVSRDSEPFPNGTTISGFG</sequence>
<feature type="compositionally biased region" description="Pro residues" evidence="1">
    <location>
        <begin position="40"/>
        <end position="49"/>
    </location>
</feature>
<feature type="compositionally biased region" description="Low complexity" evidence="1">
    <location>
        <begin position="19"/>
        <end position="29"/>
    </location>
</feature>
<feature type="region of interest" description="Disordered" evidence="1">
    <location>
        <begin position="1"/>
        <end position="57"/>
    </location>
</feature>
<feature type="compositionally biased region" description="Low complexity" evidence="1">
    <location>
        <begin position="225"/>
        <end position="234"/>
    </location>
</feature>
<dbReference type="AlphaFoldDB" id="A0A835S872"/>
<dbReference type="Proteomes" id="UP000639772">
    <property type="component" value="Chromosome 1"/>
</dbReference>
<dbReference type="EMBL" id="JADCNM010000001">
    <property type="protein sequence ID" value="KAG0501616.1"/>
    <property type="molecule type" value="Genomic_DNA"/>
</dbReference>
<evidence type="ECO:0000313" key="2">
    <source>
        <dbReference type="EMBL" id="KAG0501616.1"/>
    </source>
</evidence>
<accession>A0A835S872</accession>
<gene>
    <name evidence="2" type="ORF">HPP92_001688</name>
</gene>
<proteinExistence type="predicted"/>
<reference evidence="2 3" key="1">
    <citation type="journal article" date="2020" name="Nat. Food">
        <title>A phased Vanilla planifolia genome enables genetic improvement of flavour and production.</title>
        <authorList>
            <person name="Hasing T."/>
            <person name="Tang H."/>
            <person name="Brym M."/>
            <person name="Khazi F."/>
            <person name="Huang T."/>
            <person name="Chambers A.H."/>
        </authorList>
    </citation>
    <scope>NUCLEOTIDE SEQUENCE [LARGE SCALE GENOMIC DNA]</scope>
    <source>
        <tissue evidence="2">Leaf</tissue>
    </source>
</reference>
<evidence type="ECO:0000256" key="1">
    <source>
        <dbReference type="SAM" id="MobiDB-lite"/>
    </source>
</evidence>
<feature type="region of interest" description="Disordered" evidence="1">
    <location>
        <begin position="222"/>
        <end position="244"/>
    </location>
</feature>
<protein>
    <submittedName>
        <fullName evidence="2">Uncharacterized protein</fullName>
    </submittedName>
</protein>
<evidence type="ECO:0000313" key="3">
    <source>
        <dbReference type="Proteomes" id="UP000639772"/>
    </source>
</evidence>
<comment type="caution">
    <text evidence="2">The sequence shown here is derived from an EMBL/GenBank/DDBJ whole genome shotgun (WGS) entry which is preliminary data.</text>
</comment>
<organism evidence="2 3">
    <name type="scientific">Vanilla planifolia</name>
    <name type="common">Vanilla</name>
    <dbReference type="NCBI Taxonomy" id="51239"/>
    <lineage>
        <taxon>Eukaryota</taxon>
        <taxon>Viridiplantae</taxon>
        <taxon>Streptophyta</taxon>
        <taxon>Embryophyta</taxon>
        <taxon>Tracheophyta</taxon>
        <taxon>Spermatophyta</taxon>
        <taxon>Magnoliopsida</taxon>
        <taxon>Liliopsida</taxon>
        <taxon>Asparagales</taxon>
        <taxon>Orchidaceae</taxon>
        <taxon>Vanilloideae</taxon>
        <taxon>Vanilleae</taxon>
        <taxon>Vanilla</taxon>
    </lineage>
</organism>
<feature type="region of interest" description="Disordered" evidence="1">
    <location>
        <begin position="92"/>
        <end position="113"/>
    </location>
</feature>
<name>A0A835S872_VANPL</name>